<evidence type="ECO:0000313" key="2">
    <source>
        <dbReference type="EMBL" id="AWN23102.1"/>
    </source>
</evidence>
<feature type="chain" id="PRO_5016457976" description="Outer membrane protein beta-barrel domain-containing protein" evidence="1">
    <location>
        <begin position="22"/>
        <end position="157"/>
    </location>
</feature>
<evidence type="ECO:0000313" key="3">
    <source>
        <dbReference type="Proteomes" id="UP000245368"/>
    </source>
</evidence>
<evidence type="ECO:0000256" key="1">
    <source>
        <dbReference type="SAM" id="SignalP"/>
    </source>
</evidence>
<evidence type="ECO:0008006" key="4">
    <source>
        <dbReference type="Google" id="ProtNLM"/>
    </source>
</evidence>
<accession>A0A2Z3JDI6</accession>
<name>A0A2Z3JDI6_9DEIO</name>
<dbReference type="KEGG" id="dez:DKM44_07570"/>
<keyword evidence="3" id="KW-1185">Reference proteome</keyword>
<dbReference type="Proteomes" id="UP000245368">
    <property type="component" value="Chromosome"/>
</dbReference>
<dbReference type="EMBL" id="CP029494">
    <property type="protein sequence ID" value="AWN23102.1"/>
    <property type="molecule type" value="Genomic_DNA"/>
</dbReference>
<dbReference type="RefSeq" id="WP_109826644.1">
    <property type="nucleotide sequence ID" value="NZ_CP029494.1"/>
</dbReference>
<dbReference type="OrthoDB" id="71214at2"/>
<feature type="signal peptide" evidence="1">
    <location>
        <begin position="1"/>
        <end position="21"/>
    </location>
</feature>
<protein>
    <recommendedName>
        <fullName evidence="4">Outer membrane protein beta-barrel domain-containing protein</fullName>
    </recommendedName>
</protein>
<organism evidence="2 3">
    <name type="scientific">Deinococcus irradiatisoli</name>
    <dbReference type="NCBI Taxonomy" id="2202254"/>
    <lineage>
        <taxon>Bacteria</taxon>
        <taxon>Thermotogati</taxon>
        <taxon>Deinococcota</taxon>
        <taxon>Deinococci</taxon>
        <taxon>Deinococcales</taxon>
        <taxon>Deinococcaceae</taxon>
        <taxon>Deinococcus</taxon>
    </lineage>
</organism>
<sequence>MNKTFLKVTTLVLASASMASAASYVGGSLGSGASLHYQTDITDTSAVRYSLDLAAVNFNFGQLSAGGSVDYLNDISGQDFAGLQPYYGFGLGAGVGIGSVTGVTLYPHVLAGLRYNVAGPLSVFGELNAGVAIGVSNAGTGVGFGSNARIGINYQLP</sequence>
<gene>
    <name evidence="2" type="ORF">DKM44_07570</name>
</gene>
<proteinExistence type="predicted"/>
<dbReference type="AlphaFoldDB" id="A0A2Z3JDI6"/>
<keyword evidence="1" id="KW-0732">Signal</keyword>
<reference evidence="2 3" key="1">
    <citation type="submission" date="2018-05" db="EMBL/GenBank/DDBJ databases">
        <title>Complete Genome Sequence of Deinococcus sp. strain 17bor-2.</title>
        <authorList>
            <person name="Srinivasan S."/>
        </authorList>
    </citation>
    <scope>NUCLEOTIDE SEQUENCE [LARGE SCALE GENOMIC DNA]</scope>
    <source>
        <strain evidence="2 3">17bor-2</strain>
    </source>
</reference>